<dbReference type="Pfam" id="PF02868">
    <property type="entry name" value="Peptidase_M4_C"/>
    <property type="match status" value="1"/>
</dbReference>
<evidence type="ECO:0000256" key="1">
    <source>
        <dbReference type="ARBA" id="ARBA00022670"/>
    </source>
</evidence>
<evidence type="ECO:0000259" key="8">
    <source>
        <dbReference type="Pfam" id="PF01447"/>
    </source>
</evidence>
<feature type="compositionally biased region" description="Pro residues" evidence="6">
    <location>
        <begin position="373"/>
        <end position="386"/>
    </location>
</feature>
<reference evidence="10" key="1">
    <citation type="journal article" date="2014" name="Int. J. Syst. Evol. Microbiol.">
        <title>Complete genome sequence of Corynebacterium casei LMG S-19264T (=DSM 44701T), isolated from a smear-ripened cheese.</title>
        <authorList>
            <consortium name="US DOE Joint Genome Institute (JGI-PGF)"/>
            <person name="Walter F."/>
            <person name="Albersmeier A."/>
            <person name="Kalinowski J."/>
            <person name="Ruckert C."/>
        </authorList>
    </citation>
    <scope>NUCLEOTIDE SEQUENCE</scope>
    <source>
        <strain evidence="10">VKM Ac-2007</strain>
    </source>
</reference>
<reference evidence="10" key="2">
    <citation type="submission" date="2023-01" db="EMBL/GenBank/DDBJ databases">
        <authorList>
            <person name="Sun Q."/>
            <person name="Evtushenko L."/>
        </authorList>
    </citation>
    <scope>NUCLEOTIDE SEQUENCE</scope>
    <source>
        <strain evidence="10">VKM Ac-2007</strain>
    </source>
</reference>
<evidence type="ECO:0000256" key="4">
    <source>
        <dbReference type="ARBA" id="ARBA00022833"/>
    </source>
</evidence>
<evidence type="ECO:0000313" key="11">
    <source>
        <dbReference type="Proteomes" id="UP001143474"/>
    </source>
</evidence>
<dbReference type="PANTHER" id="PTHR33794">
    <property type="entry name" value="BACILLOLYSIN"/>
    <property type="match status" value="1"/>
</dbReference>
<name>A0A9W6MD12_9ACTN</name>
<dbReference type="Gene3D" id="3.10.170.10">
    <property type="match status" value="1"/>
</dbReference>
<dbReference type="GO" id="GO:0004222">
    <property type="term" value="F:metalloendopeptidase activity"/>
    <property type="evidence" value="ECO:0007669"/>
    <property type="project" value="InterPro"/>
</dbReference>
<dbReference type="InterPro" id="IPR013856">
    <property type="entry name" value="Peptidase_M4_domain"/>
</dbReference>
<feature type="domain" description="Peptidase M4" evidence="8">
    <location>
        <begin position="56"/>
        <end position="190"/>
    </location>
</feature>
<feature type="region of interest" description="Disordered" evidence="6">
    <location>
        <begin position="367"/>
        <end position="411"/>
    </location>
</feature>
<protein>
    <submittedName>
        <fullName evidence="10">Uncharacterized protein</fullName>
    </submittedName>
</protein>
<dbReference type="GO" id="GO:0046872">
    <property type="term" value="F:metal ion binding"/>
    <property type="evidence" value="ECO:0007669"/>
    <property type="project" value="UniProtKB-KW"/>
</dbReference>
<proteinExistence type="predicted"/>
<comment type="caution">
    <text evidence="10">The sequence shown here is derived from an EMBL/GenBank/DDBJ whole genome shotgun (WGS) entry which is preliminary data.</text>
</comment>
<dbReference type="InterPro" id="IPR001570">
    <property type="entry name" value="Peptidase_M4_C_domain"/>
</dbReference>
<dbReference type="Proteomes" id="UP001143474">
    <property type="component" value="Unassembled WGS sequence"/>
</dbReference>
<keyword evidence="5" id="KW-0482">Metalloprotease</keyword>
<keyword evidence="3" id="KW-0378">Hydrolase</keyword>
<evidence type="ECO:0000256" key="6">
    <source>
        <dbReference type="SAM" id="MobiDB-lite"/>
    </source>
</evidence>
<accession>A0A9W6MD12</accession>
<feature type="region of interest" description="Disordered" evidence="6">
    <location>
        <begin position="25"/>
        <end position="50"/>
    </location>
</feature>
<dbReference type="InterPro" id="IPR027268">
    <property type="entry name" value="Peptidase_M4/M1_CTD_sf"/>
</dbReference>
<evidence type="ECO:0000259" key="9">
    <source>
        <dbReference type="Pfam" id="PF02868"/>
    </source>
</evidence>
<dbReference type="InterPro" id="IPR050728">
    <property type="entry name" value="Zinc_Metalloprotease_M4"/>
</dbReference>
<feature type="chain" id="PRO_5040766570" evidence="7">
    <location>
        <begin position="27"/>
        <end position="496"/>
    </location>
</feature>
<dbReference type="AlphaFoldDB" id="A0A9W6MD12"/>
<dbReference type="Gene3D" id="1.10.390.10">
    <property type="entry name" value="Neutral Protease Domain 2"/>
    <property type="match status" value="1"/>
</dbReference>
<evidence type="ECO:0000256" key="5">
    <source>
        <dbReference type="ARBA" id="ARBA00023049"/>
    </source>
</evidence>
<dbReference type="Pfam" id="PF01447">
    <property type="entry name" value="Peptidase_M4"/>
    <property type="match status" value="1"/>
</dbReference>
<evidence type="ECO:0000313" key="10">
    <source>
        <dbReference type="EMBL" id="GLK09298.1"/>
    </source>
</evidence>
<organism evidence="10 11">
    <name type="scientific">Streptosporangium carneum</name>
    <dbReference type="NCBI Taxonomy" id="47481"/>
    <lineage>
        <taxon>Bacteria</taxon>
        <taxon>Bacillati</taxon>
        <taxon>Actinomycetota</taxon>
        <taxon>Actinomycetes</taxon>
        <taxon>Streptosporangiales</taxon>
        <taxon>Streptosporangiaceae</taxon>
        <taxon>Streptosporangium</taxon>
    </lineage>
</organism>
<gene>
    <name evidence="10" type="ORF">GCM10017600_27040</name>
</gene>
<feature type="signal peptide" evidence="7">
    <location>
        <begin position="1"/>
        <end position="26"/>
    </location>
</feature>
<keyword evidence="1" id="KW-0645">Protease</keyword>
<dbReference type="EMBL" id="BSEV01000004">
    <property type="protein sequence ID" value="GLK09298.1"/>
    <property type="molecule type" value="Genomic_DNA"/>
</dbReference>
<sequence>MNPKTTLGAFALLTVVAMGATAPASGAEATSTVSRHATARSAGTDGSLSSGQALLGSGNSHFNGNPVTIQTTYSAGLYSLKDPTRPGLSCGRLNGPVFTKTTDTWGDGTGTSLETACVDVMFAAQKHWDMLRNWLGRNGVDGAGNSYPAVVGMNDVNAYWDGTRAVFGHNSAHTKQLTSLDVVGWQYGRAVYEMSGSNDGNGTEAQDLSKSAADIFGTLTEHYVNHPLALDEPDYLIGEEVNTVGAGPLIHMYNPSLTGYSNCYNSLVPPLPGGAQDHWFYLLAEGTNPPGKPTSPVCAGPSTLTGIGIRKAARIFYLGLQRKTLGWSYGRARVATVQAAKNLYGCPEMNATKAAWTAIRVPAQVGEPTCSMPTPPPSATPSPTSPSGPSSSLSGITVDPPSARVSPGGSTTVQIKLSPGTAQQVTLSAGGSPAGTTVSIDQSTTATINVSASTPQGTYTITFVATSGGSTETTHFTLIVAGEDRRCLINDHPGCG</sequence>
<keyword evidence="11" id="KW-1185">Reference proteome</keyword>
<keyword evidence="7" id="KW-0732">Signal</keyword>
<dbReference type="PANTHER" id="PTHR33794:SF1">
    <property type="entry name" value="BACILLOLYSIN"/>
    <property type="match status" value="1"/>
</dbReference>
<dbReference type="SUPFAM" id="SSF55486">
    <property type="entry name" value="Metalloproteases ('zincins'), catalytic domain"/>
    <property type="match status" value="1"/>
</dbReference>
<keyword evidence="4" id="KW-0862">Zinc</keyword>
<evidence type="ECO:0000256" key="2">
    <source>
        <dbReference type="ARBA" id="ARBA00022723"/>
    </source>
</evidence>
<dbReference type="GO" id="GO:0006508">
    <property type="term" value="P:proteolysis"/>
    <property type="evidence" value="ECO:0007669"/>
    <property type="project" value="UniProtKB-KW"/>
</dbReference>
<feature type="domain" description="Peptidase M4 C-terminal" evidence="9">
    <location>
        <begin position="208"/>
        <end position="361"/>
    </location>
</feature>
<keyword evidence="2" id="KW-0479">Metal-binding</keyword>
<dbReference type="RefSeq" id="WP_271217751.1">
    <property type="nucleotide sequence ID" value="NZ_BAAAVD010000004.1"/>
</dbReference>
<evidence type="ECO:0000256" key="3">
    <source>
        <dbReference type="ARBA" id="ARBA00022801"/>
    </source>
</evidence>
<evidence type="ECO:0000256" key="7">
    <source>
        <dbReference type="SAM" id="SignalP"/>
    </source>
</evidence>